<name>A0A8S1PAG1_PARPR</name>
<evidence type="ECO:0000313" key="2">
    <source>
        <dbReference type="Proteomes" id="UP000688137"/>
    </source>
</evidence>
<accession>A0A8S1PAG1</accession>
<sequence length="95" mass="11416">MSLEYERIKFIFPSLDKFIMMDFNKKIALQELKFTFTNILKIDLFSKQLQFFISKGFHSIQLKSHQSLNGQTIQNFYQKEKNHLEIIVKFYEEGA</sequence>
<comment type="caution">
    <text evidence="1">The sequence shown here is derived from an EMBL/GenBank/DDBJ whole genome shotgun (WGS) entry which is preliminary data.</text>
</comment>
<protein>
    <submittedName>
        <fullName evidence="1">Uncharacterized protein</fullName>
    </submittedName>
</protein>
<organism evidence="1 2">
    <name type="scientific">Paramecium primaurelia</name>
    <dbReference type="NCBI Taxonomy" id="5886"/>
    <lineage>
        <taxon>Eukaryota</taxon>
        <taxon>Sar</taxon>
        <taxon>Alveolata</taxon>
        <taxon>Ciliophora</taxon>
        <taxon>Intramacronucleata</taxon>
        <taxon>Oligohymenophorea</taxon>
        <taxon>Peniculida</taxon>
        <taxon>Parameciidae</taxon>
        <taxon>Paramecium</taxon>
    </lineage>
</organism>
<proteinExistence type="predicted"/>
<dbReference type="AlphaFoldDB" id="A0A8S1PAG1"/>
<evidence type="ECO:0000313" key="1">
    <source>
        <dbReference type="EMBL" id="CAD8099831.1"/>
    </source>
</evidence>
<dbReference type="Proteomes" id="UP000688137">
    <property type="component" value="Unassembled WGS sequence"/>
</dbReference>
<reference evidence="1" key="1">
    <citation type="submission" date="2021-01" db="EMBL/GenBank/DDBJ databases">
        <authorList>
            <consortium name="Genoscope - CEA"/>
            <person name="William W."/>
        </authorList>
    </citation>
    <scope>NUCLEOTIDE SEQUENCE</scope>
</reference>
<dbReference type="EMBL" id="CAJJDM010000113">
    <property type="protein sequence ID" value="CAD8099831.1"/>
    <property type="molecule type" value="Genomic_DNA"/>
</dbReference>
<dbReference type="OMA" id="RVNNHLE"/>
<keyword evidence="2" id="KW-1185">Reference proteome</keyword>
<gene>
    <name evidence="1" type="ORF">PPRIM_AZ9-3.1.T1100163</name>
</gene>